<feature type="binding site" evidence="1">
    <location>
        <position position="327"/>
    </location>
    <ligand>
        <name>a divalent metal cation</name>
        <dbReference type="ChEBI" id="CHEBI:60240"/>
    </ligand>
</feature>
<feature type="binding site" evidence="1">
    <location>
        <position position="177"/>
    </location>
    <ligand>
        <name>a divalent metal cation</name>
        <dbReference type="ChEBI" id="CHEBI:60240"/>
    </ligand>
</feature>
<keyword evidence="1" id="KW-0413">Isomerase</keyword>
<keyword evidence="1" id="KW-0479">Metal-binding</keyword>
<comment type="function">
    <text evidence="1">Catalyzes the epimerization of D-tagaturonate (D-TagA) to D-fructuronate (D-FruA).</text>
</comment>
<comment type="catalytic activity">
    <reaction evidence="1">
        <text>keto-D-tagaturonate = keto-D-fructuronate</text>
        <dbReference type="Rhea" id="RHEA:51656"/>
        <dbReference type="ChEBI" id="CHEBI:17886"/>
        <dbReference type="ChEBI" id="CHEBI:59881"/>
        <dbReference type="EC" id="5.1.2.7"/>
    </reaction>
</comment>
<gene>
    <name evidence="1" type="primary">uxaE</name>
    <name evidence="2" type="ORF">LJ207_01890</name>
</gene>
<dbReference type="Pfam" id="PF16257">
    <property type="entry name" value="UxaE"/>
    <property type="match status" value="1"/>
</dbReference>
<dbReference type="AlphaFoldDB" id="A0AAW4WYM8"/>
<dbReference type="HAMAP" id="MF_02243">
    <property type="entry name" value="UxaE"/>
    <property type="match status" value="1"/>
</dbReference>
<name>A0AAW4WYM8_9FIRM</name>
<keyword evidence="3" id="KW-1185">Reference proteome</keyword>
<dbReference type="InterPro" id="IPR032586">
    <property type="entry name" value="UxaE"/>
</dbReference>
<proteinExistence type="inferred from homology"/>
<comment type="similarity">
    <text evidence="1">Belongs to the UxaE family.</text>
</comment>
<feature type="binding site" evidence="1">
    <location>
        <position position="359"/>
    </location>
    <ligand>
        <name>a divalent metal cation</name>
        <dbReference type="ChEBI" id="CHEBI:60240"/>
    </ligand>
</feature>
<sequence>MPWRDFAEELVGTSKEAIKKLAEYAEDYRIYPRSINKKGKSFFFLAKVEQKKKLIILNESKYFAAFSGEIEEFAGFKAKIAPLNNENAEKLRKFFPYTAPKTLGNKNPSIGLGDRLGLATPGHIDAVKESEVMPVFAQQSVRELNLTNRSFKDVIDDVSWAVFQEGYEDGFAADADHLKNKTEVEKALKIGYTMITLDCTDYIKNFSQDITFQELKTEYEEIADYLKEGLESQYLNKTFVLGSNHELEYNKINFYKIVLTYYQVIEFAKEIYHLIKKEEKEIDFEISIDETFLPTSPEAHFFVANELKRNGIKINSLAPKFVGSFEKGIDYIGSLDKFEKHFKIHAEIAERFGHKLSIHSGSDKFSLYPIIGHYTKGRVHVKTAGTSWLEALRVVAKNNPSLFREIYYYALNKYKEAKEYYHVNTELADIPDLAKLSDKELPDLLENNEARQLLHITYGFIIEAKKDNNYLFRDKLYQFWEKNDREYRKALEEHIIKHLKKLGFYN</sequence>
<comment type="caution">
    <text evidence="2">The sequence shown here is derived from an EMBL/GenBank/DDBJ whole genome shotgun (WGS) entry which is preliminary data.</text>
</comment>
<feature type="active site" description="Proton donor" evidence="1">
    <location>
        <position position="285"/>
    </location>
</feature>
<accession>A0AAW4WYM8</accession>
<dbReference type="RefSeq" id="WP_229343563.1">
    <property type="nucleotide sequence ID" value="NZ_JAJFAT010000002.1"/>
</dbReference>
<dbReference type="GO" id="GO:0016856">
    <property type="term" value="F:racemase and epimerase activity, acting on hydroxy acids and derivatives"/>
    <property type="evidence" value="ECO:0007669"/>
    <property type="project" value="UniProtKB-UniRule"/>
</dbReference>
<dbReference type="EMBL" id="JAJFAT010000002">
    <property type="protein sequence ID" value="MCC3144067.1"/>
    <property type="molecule type" value="Genomic_DNA"/>
</dbReference>
<comment type="cofactor">
    <cofactor evidence="1">
        <name>a divalent metal cation</name>
        <dbReference type="ChEBI" id="CHEBI:60240"/>
    </cofactor>
</comment>
<feature type="active site" description="Proton acceptor" evidence="1">
    <location>
        <position position="176"/>
    </location>
</feature>
<dbReference type="EC" id="5.1.2.7" evidence="1"/>
<evidence type="ECO:0000313" key="3">
    <source>
        <dbReference type="Proteomes" id="UP001199296"/>
    </source>
</evidence>
<reference evidence="2 3" key="1">
    <citation type="submission" date="2021-10" db="EMBL/GenBank/DDBJ databases">
        <authorList>
            <person name="Grouzdev D.S."/>
            <person name="Pantiukh K.S."/>
            <person name="Krutkina M.S."/>
        </authorList>
    </citation>
    <scope>NUCLEOTIDE SEQUENCE [LARGE SCALE GENOMIC DNA]</scope>
    <source>
        <strain evidence="2 3">Z-7514</strain>
    </source>
</reference>
<evidence type="ECO:0000313" key="2">
    <source>
        <dbReference type="EMBL" id="MCC3144067.1"/>
    </source>
</evidence>
<dbReference type="GO" id="GO:0046872">
    <property type="term" value="F:metal ion binding"/>
    <property type="evidence" value="ECO:0007669"/>
    <property type="project" value="UniProtKB-UniRule"/>
</dbReference>
<evidence type="ECO:0000256" key="1">
    <source>
        <dbReference type="HAMAP-Rule" id="MF_02243"/>
    </source>
</evidence>
<protein>
    <recommendedName>
        <fullName evidence="1">Tagaturonate/fructuronate epimerase</fullName>
        <shortName evidence="1">D-TagA/D-FruA epimerase</shortName>
        <ecNumber evidence="1">5.1.2.7</ecNumber>
    </recommendedName>
</protein>
<dbReference type="Proteomes" id="UP001199296">
    <property type="component" value="Unassembled WGS sequence"/>
</dbReference>
<organism evidence="2 3">
    <name type="scientific">Halanaerobium polyolivorans</name>
    <dbReference type="NCBI Taxonomy" id="2886943"/>
    <lineage>
        <taxon>Bacteria</taxon>
        <taxon>Bacillati</taxon>
        <taxon>Bacillota</taxon>
        <taxon>Clostridia</taxon>
        <taxon>Halanaerobiales</taxon>
        <taxon>Halanaerobiaceae</taxon>
        <taxon>Halanaerobium</taxon>
    </lineage>
</organism>